<dbReference type="GeneID" id="301331743"/>
<evidence type="ECO:0000256" key="3">
    <source>
        <dbReference type="SAM" id="MobiDB-lite"/>
    </source>
</evidence>
<evidence type="ECO:0000313" key="5">
    <source>
        <dbReference type="EMBL" id="WAU04316.1"/>
    </source>
</evidence>
<accession>A0ABY7J3X8</accession>
<protein>
    <submittedName>
        <fullName evidence="5">NADAR family protein</fullName>
    </submittedName>
</protein>
<evidence type="ECO:0000313" key="6">
    <source>
        <dbReference type="Proteomes" id="UP001210169"/>
    </source>
</evidence>
<organism evidence="5 6">
    <name type="scientific">Streptomyces nigrescens</name>
    <dbReference type="NCBI Taxonomy" id="1920"/>
    <lineage>
        <taxon>Bacteria</taxon>
        <taxon>Bacillati</taxon>
        <taxon>Actinomycetota</taxon>
        <taxon>Actinomycetes</taxon>
        <taxon>Kitasatosporales</taxon>
        <taxon>Streptomycetaceae</taxon>
        <taxon>Streptomyces</taxon>
    </lineage>
</organism>
<feature type="domain" description="NADAR" evidence="4">
    <location>
        <begin position="41"/>
        <end position="200"/>
    </location>
</feature>
<name>A0ABY7J3X8_STRNI</name>
<dbReference type="SUPFAM" id="SSF143990">
    <property type="entry name" value="YbiA-like"/>
    <property type="match status" value="1"/>
</dbReference>
<evidence type="ECO:0000256" key="1">
    <source>
        <dbReference type="ARBA" id="ARBA00000022"/>
    </source>
</evidence>
<evidence type="ECO:0000256" key="2">
    <source>
        <dbReference type="ARBA" id="ARBA00000751"/>
    </source>
</evidence>
<feature type="compositionally biased region" description="Low complexity" evidence="3">
    <location>
        <begin position="1"/>
        <end position="20"/>
    </location>
</feature>
<dbReference type="Pfam" id="PF08719">
    <property type="entry name" value="NADAR"/>
    <property type="match status" value="1"/>
</dbReference>
<keyword evidence="6" id="KW-1185">Reference proteome</keyword>
<evidence type="ECO:0000259" key="4">
    <source>
        <dbReference type="Pfam" id="PF08719"/>
    </source>
</evidence>
<dbReference type="Proteomes" id="UP001210169">
    <property type="component" value="Chromosome"/>
</dbReference>
<comment type="catalytic activity">
    <reaction evidence="2">
        <text>2,5-diamino-6-hydroxy-4-(5-phosphoribosylamino)-pyrimidine + H2O = 2,5,6-triamino-4-hydroxypyrimidine + D-ribose 5-phosphate</text>
        <dbReference type="Rhea" id="RHEA:23436"/>
        <dbReference type="ChEBI" id="CHEBI:15377"/>
        <dbReference type="ChEBI" id="CHEBI:58614"/>
        <dbReference type="ChEBI" id="CHEBI:78346"/>
        <dbReference type="ChEBI" id="CHEBI:137796"/>
    </reaction>
</comment>
<feature type="region of interest" description="Disordered" evidence="3">
    <location>
        <begin position="1"/>
        <end position="29"/>
    </location>
</feature>
<dbReference type="NCBIfam" id="TIGR02464">
    <property type="entry name" value="ribofla_fusion"/>
    <property type="match status" value="1"/>
</dbReference>
<dbReference type="Gene3D" id="1.10.357.40">
    <property type="entry name" value="YbiA-like"/>
    <property type="match status" value="1"/>
</dbReference>
<proteinExistence type="predicted"/>
<sequence length="207" mass="22926">MMHDGTGITTGDTAGRTADGPRSVEEARQATARGKRLKYVYFWGHSPRRDGSLGASCFSQWWPAPFTVDGVRYATAEHWMMAGKARLFHDAEAERRAIAATHPKQAKDAGRRVRGFDEETWQRHRFGLVVEGSVQKFGQDAALREYLLGTNSRVLVEASPLDRIWGIGLAADDERAADPARWRGLNLLGFALMAARQRLQEEAGAAS</sequence>
<dbReference type="EMBL" id="CP114203">
    <property type="protein sequence ID" value="WAU04316.1"/>
    <property type="molecule type" value="Genomic_DNA"/>
</dbReference>
<comment type="catalytic activity">
    <reaction evidence="1">
        <text>5-amino-6-(5-phospho-D-ribosylamino)uracil + H2O = 5,6-diaminouracil + D-ribose 5-phosphate</text>
        <dbReference type="Rhea" id="RHEA:55020"/>
        <dbReference type="ChEBI" id="CHEBI:15377"/>
        <dbReference type="ChEBI" id="CHEBI:46252"/>
        <dbReference type="ChEBI" id="CHEBI:58453"/>
        <dbReference type="ChEBI" id="CHEBI:78346"/>
    </reaction>
</comment>
<reference evidence="5 6" key="1">
    <citation type="submission" date="2022-12" db="EMBL/GenBank/DDBJ databases">
        <authorList>
            <person name="Ruckert C."/>
            <person name="Busche T."/>
            <person name="Kalinowski J."/>
            <person name="Wittmann C."/>
        </authorList>
    </citation>
    <scope>NUCLEOTIDE SEQUENCE [LARGE SCALE GENOMIC DNA]</scope>
    <source>
        <strain evidence="5 6">DSM 40276</strain>
    </source>
</reference>
<gene>
    <name evidence="5" type="ORF">STRNI_002570</name>
</gene>
<dbReference type="InterPro" id="IPR012816">
    <property type="entry name" value="NADAR"/>
</dbReference>
<dbReference type="RefSeq" id="WP_277411290.1">
    <property type="nucleotide sequence ID" value="NZ_CP114203.1"/>
</dbReference>
<dbReference type="CDD" id="cd15457">
    <property type="entry name" value="NADAR"/>
    <property type="match status" value="1"/>
</dbReference>
<dbReference type="InterPro" id="IPR037238">
    <property type="entry name" value="YbiA-like_sf"/>
</dbReference>